<keyword evidence="9" id="KW-1185">Reference proteome</keyword>
<evidence type="ECO:0008006" key="10">
    <source>
        <dbReference type="Google" id="ProtNLM"/>
    </source>
</evidence>
<dbReference type="GO" id="GO:0008168">
    <property type="term" value="F:methyltransferase activity"/>
    <property type="evidence" value="ECO:0007669"/>
    <property type="project" value="InterPro"/>
</dbReference>
<comment type="function">
    <text evidence="7">Mitochondrial ribosome (mitoribosome) assembly factor. Binds at the interface of the head and body domains of the mitochondrial small ribosomal subunit (mt-SSU), occluding the mRNA channel and preventing compaction of the head domain towards the body. Probable inactive methyltransferase: retains the characteristic folding and ability to bind S-adenosyl-L-methionine, but it probably lost its methyltransferase activity.</text>
</comment>
<dbReference type="GO" id="GO:0051536">
    <property type="term" value="F:iron-sulfur cluster binding"/>
    <property type="evidence" value="ECO:0007669"/>
    <property type="project" value="UniProtKB-KW"/>
</dbReference>
<keyword evidence="2" id="KW-0479">Metal-binding</keyword>
<gene>
    <name evidence="8" type="ORF">DAPPUDRAFT_223195</name>
</gene>
<dbReference type="InterPro" id="IPR029063">
    <property type="entry name" value="SAM-dependent_MTases_sf"/>
</dbReference>
<dbReference type="HOGENOM" id="CLU_033285_2_0_1"/>
<evidence type="ECO:0000256" key="5">
    <source>
        <dbReference type="ARBA" id="ARBA00023014"/>
    </source>
</evidence>
<dbReference type="OrthoDB" id="421327at2759"/>
<dbReference type="KEGG" id="dpx:DAPPUDRAFT_223195"/>
<dbReference type="Gene3D" id="3.40.50.150">
    <property type="entry name" value="Vaccinia Virus protein VP39"/>
    <property type="match status" value="1"/>
</dbReference>
<comment type="subcellular location">
    <subcellularLocation>
        <location evidence="1">Mitochondrion</location>
    </subcellularLocation>
</comment>
<protein>
    <recommendedName>
        <fullName evidence="10">Methyltransferase-like protein 17, mitochondrial</fullName>
    </recommendedName>
</protein>
<dbReference type="GO" id="GO:0006412">
    <property type="term" value="P:translation"/>
    <property type="evidence" value="ECO:0007669"/>
    <property type="project" value="InterPro"/>
</dbReference>
<dbReference type="EMBL" id="GL732536">
    <property type="protein sequence ID" value="EFX83878.1"/>
    <property type="molecule type" value="Genomic_DNA"/>
</dbReference>
<evidence type="ECO:0000256" key="6">
    <source>
        <dbReference type="ARBA" id="ARBA00023128"/>
    </source>
</evidence>
<dbReference type="GO" id="GO:0005739">
    <property type="term" value="C:mitochondrion"/>
    <property type="evidence" value="ECO:0007669"/>
    <property type="project" value="UniProtKB-SubCell"/>
</dbReference>
<dbReference type="eggNOG" id="KOG2539">
    <property type="taxonomic scope" value="Eukaryota"/>
</dbReference>
<keyword evidence="5" id="KW-0411">Iron-sulfur</keyword>
<dbReference type="PANTHER" id="PTHR13184">
    <property type="entry name" value="37S RIBOSOMAL PROTEIN S22"/>
    <property type="match status" value="1"/>
</dbReference>
<dbReference type="PhylomeDB" id="E9G9G8"/>
<organism evidence="8 9">
    <name type="scientific">Daphnia pulex</name>
    <name type="common">Water flea</name>
    <dbReference type="NCBI Taxonomy" id="6669"/>
    <lineage>
        <taxon>Eukaryota</taxon>
        <taxon>Metazoa</taxon>
        <taxon>Ecdysozoa</taxon>
        <taxon>Arthropoda</taxon>
        <taxon>Crustacea</taxon>
        <taxon>Branchiopoda</taxon>
        <taxon>Diplostraca</taxon>
        <taxon>Cladocera</taxon>
        <taxon>Anomopoda</taxon>
        <taxon>Daphniidae</taxon>
        <taxon>Daphnia</taxon>
    </lineage>
</organism>
<dbReference type="InterPro" id="IPR015324">
    <property type="entry name" value="Ribosomal_Rsm22-like"/>
</dbReference>
<dbReference type="PANTHER" id="PTHR13184:SF5">
    <property type="entry name" value="METHYLTRANSFERASE-LIKE PROTEIN 17, MITOCHONDRIAL"/>
    <property type="match status" value="1"/>
</dbReference>
<accession>E9G9G8</accession>
<evidence type="ECO:0000313" key="8">
    <source>
        <dbReference type="EMBL" id="EFX83878.1"/>
    </source>
</evidence>
<dbReference type="Pfam" id="PF09243">
    <property type="entry name" value="Rsm22"/>
    <property type="match status" value="1"/>
</dbReference>
<evidence type="ECO:0000256" key="1">
    <source>
        <dbReference type="ARBA" id="ARBA00004173"/>
    </source>
</evidence>
<keyword evidence="3" id="KW-0809">Transit peptide</keyword>
<name>E9G9G8_DAPPU</name>
<dbReference type="SUPFAM" id="SSF53335">
    <property type="entry name" value="S-adenosyl-L-methionine-dependent methyltransferases"/>
    <property type="match status" value="1"/>
</dbReference>
<dbReference type="OMA" id="CPHDQGC"/>
<keyword evidence="4" id="KW-0408">Iron</keyword>
<dbReference type="Proteomes" id="UP000000305">
    <property type="component" value="Unassembled WGS sequence"/>
</dbReference>
<evidence type="ECO:0000256" key="2">
    <source>
        <dbReference type="ARBA" id="ARBA00022723"/>
    </source>
</evidence>
<dbReference type="STRING" id="6669.E9G9G8"/>
<dbReference type="AlphaFoldDB" id="E9G9G8"/>
<dbReference type="InterPro" id="IPR052571">
    <property type="entry name" value="Mt_RNA_Methyltransferase"/>
</dbReference>
<reference evidence="8 9" key="1">
    <citation type="journal article" date="2011" name="Science">
        <title>The ecoresponsive genome of Daphnia pulex.</title>
        <authorList>
            <person name="Colbourne J.K."/>
            <person name="Pfrender M.E."/>
            <person name="Gilbert D."/>
            <person name="Thomas W.K."/>
            <person name="Tucker A."/>
            <person name="Oakley T.H."/>
            <person name="Tokishita S."/>
            <person name="Aerts A."/>
            <person name="Arnold G.J."/>
            <person name="Basu M.K."/>
            <person name="Bauer D.J."/>
            <person name="Caceres C.E."/>
            <person name="Carmel L."/>
            <person name="Casola C."/>
            <person name="Choi J.H."/>
            <person name="Detter J.C."/>
            <person name="Dong Q."/>
            <person name="Dusheyko S."/>
            <person name="Eads B.D."/>
            <person name="Frohlich T."/>
            <person name="Geiler-Samerotte K.A."/>
            <person name="Gerlach D."/>
            <person name="Hatcher P."/>
            <person name="Jogdeo S."/>
            <person name="Krijgsveld J."/>
            <person name="Kriventseva E.V."/>
            <person name="Kultz D."/>
            <person name="Laforsch C."/>
            <person name="Lindquist E."/>
            <person name="Lopez J."/>
            <person name="Manak J.R."/>
            <person name="Muller J."/>
            <person name="Pangilinan J."/>
            <person name="Patwardhan R.P."/>
            <person name="Pitluck S."/>
            <person name="Pritham E.J."/>
            <person name="Rechtsteiner A."/>
            <person name="Rho M."/>
            <person name="Rogozin I.B."/>
            <person name="Sakarya O."/>
            <person name="Salamov A."/>
            <person name="Schaack S."/>
            <person name="Shapiro H."/>
            <person name="Shiga Y."/>
            <person name="Skalitzky C."/>
            <person name="Smith Z."/>
            <person name="Souvorov A."/>
            <person name="Sung W."/>
            <person name="Tang Z."/>
            <person name="Tsuchiya D."/>
            <person name="Tu H."/>
            <person name="Vos H."/>
            <person name="Wang M."/>
            <person name="Wolf Y.I."/>
            <person name="Yamagata H."/>
            <person name="Yamada T."/>
            <person name="Ye Y."/>
            <person name="Shaw J.R."/>
            <person name="Andrews J."/>
            <person name="Crease T.J."/>
            <person name="Tang H."/>
            <person name="Lucas S.M."/>
            <person name="Robertson H.M."/>
            <person name="Bork P."/>
            <person name="Koonin E.V."/>
            <person name="Zdobnov E.M."/>
            <person name="Grigoriev I.V."/>
            <person name="Lynch M."/>
            <person name="Boore J.L."/>
        </authorList>
    </citation>
    <scope>NUCLEOTIDE SEQUENCE [LARGE SCALE GENOMIC DNA]</scope>
</reference>
<evidence type="ECO:0000313" key="9">
    <source>
        <dbReference type="Proteomes" id="UP000000305"/>
    </source>
</evidence>
<dbReference type="GO" id="GO:0046872">
    <property type="term" value="F:metal ion binding"/>
    <property type="evidence" value="ECO:0007669"/>
    <property type="project" value="UniProtKB-KW"/>
</dbReference>
<proteinExistence type="predicted"/>
<evidence type="ECO:0000256" key="3">
    <source>
        <dbReference type="ARBA" id="ARBA00022946"/>
    </source>
</evidence>
<dbReference type="FunCoup" id="E9G9G8">
    <property type="interactions" value="1433"/>
</dbReference>
<sequence>MFSPRYLHMQSRIYVSSKNFNSSFSTSSRPIAKFDVSNGKDSDSQTSELNPKGKHLGVFSHSTVKLPEQLKKAVDKILSSCTDTNLSQNAEILKNHLIFKKPPLTETKLQEIKVRFTEKLSAAHPSPDNSFLSAEDEKKIQNTLKSKIQKVVSQNTYRWKPVIYNEAVALTYLVARIAPEYATLYQIFQEICSRDQNFQPQTLFDFGSGIGSALWSAKSCWGDKTFKEVFCVDSSVDMNNLALALIQGGVWPNKASDFNPIDLDEKEFSSTIKGLYFRQFMPASSAVKYDLVVCAHSLLELPSAELRLQIALSLWRKSQGYLVFVEHGSRAAFEVIMEVRDFLLSLSEGNKESNLQGYVFAPCPNKTRCPRLAETTPCNFEVKYEPLQINQRIQKERYSYLVLKKGQRPDEDLQWPRVVRPVLVRSGHVICRLCTQEGKLEEIVITRAKNSKLENLMARRTKWGDLLPVQLSRPDTTELECTLEDEKNL</sequence>
<keyword evidence="6" id="KW-0496">Mitochondrion</keyword>
<evidence type="ECO:0000256" key="7">
    <source>
        <dbReference type="ARBA" id="ARBA00045681"/>
    </source>
</evidence>
<evidence type="ECO:0000256" key="4">
    <source>
        <dbReference type="ARBA" id="ARBA00023004"/>
    </source>
</evidence>
<dbReference type="InParanoid" id="E9G9G8"/>